<dbReference type="PANTHER" id="PTHR36698">
    <property type="entry name" value="BLL5892 PROTEIN"/>
    <property type="match status" value="1"/>
</dbReference>
<reference evidence="4" key="1">
    <citation type="journal article" date="2018" name="Front. Microbiol.">
        <title>Genome-Based Analysis Reveals the Taxonomy and Diversity of the Family Idiomarinaceae.</title>
        <authorList>
            <person name="Liu Y."/>
            <person name="Lai Q."/>
            <person name="Shao Z."/>
        </authorList>
    </citation>
    <scope>NUCLEOTIDE SEQUENCE [LARGE SCALE GENOMIC DNA]</scope>
    <source>
        <strain evidence="4">PIM1</strain>
    </source>
</reference>
<keyword evidence="1" id="KW-0175">Coiled coil</keyword>
<comment type="caution">
    <text evidence="3">The sequence shown here is derived from an EMBL/GenBank/DDBJ whole genome shotgun (WGS) entry which is preliminary data.</text>
</comment>
<proteinExistence type="predicted"/>
<evidence type="ECO:0000256" key="1">
    <source>
        <dbReference type="SAM" id="Coils"/>
    </source>
</evidence>
<dbReference type="OrthoDB" id="9806984at2"/>
<feature type="domain" description="Mce/MlaD" evidence="2">
    <location>
        <begin position="46"/>
        <end position="115"/>
    </location>
</feature>
<dbReference type="Proteomes" id="UP000288127">
    <property type="component" value="Unassembled WGS sequence"/>
</dbReference>
<dbReference type="RefSeq" id="WP_126758485.1">
    <property type="nucleotide sequence ID" value="NZ_PIPZ01000001.1"/>
</dbReference>
<dbReference type="PANTHER" id="PTHR36698:SF2">
    <property type="entry name" value="MCE_MLAD DOMAIN-CONTAINING PROTEIN"/>
    <property type="match status" value="1"/>
</dbReference>
<evidence type="ECO:0000313" key="3">
    <source>
        <dbReference type="EMBL" id="RUO60845.1"/>
    </source>
</evidence>
<dbReference type="AlphaFoldDB" id="A0A432YIZ9"/>
<accession>A0A432YIZ9</accession>
<evidence type="ECO:0000259" key="2">
    <source>
        <dbReference type="Pfam" id="PF02470"/>
    </source>
</evidence>
<protein>
    <submittedName>
        <fullName evidence="3">MCE family protein</fullName>
    </submittedName>
</protein>
<name>A0A432YIZ9_9GAMM</name>
<gene>
    <name evidence="3" type="ORF">CWI76_00775</name>
</gene>
<sequence>METKAHHIIVGIATLAILLAGLAFTLWLAKADSEQAYKNYDVLFEEPVSGLTVGSPVQFNGISVGEVTQLSLDKNDARVVRARIRITAETPITKATKASRTLLNITGSSGIALEQSVARSEPINNQHGIPEIVAEPSELTQLRLNTEELFVNVSQVINNANRLFSENNMQAIESILANVDTFSGELAEQSQNFASVLDNLENSTRQLNDSLITLESELTQRSDPLFNKAEETLANLADASNQLNELMQHNRGNIDAGMAGIAEVGPTLLELQVTLKRLNAIAARFETEQMKEYQP</sequence>
<dbReference type="InterPro" id="IPR003399">
    <property type="entry name" value="Mce/MlaD"/>
</dbReference>
<dbReference type="Pfam" id="PF02470">
    <property type="entry name" value="MlaD"/>
    <property type="match status" value="1"/>
</dbReference>
<dbReference type="EMBL" id="PIPZ01000001">
    <property type="protein sequence ID" value="RUO60845.1"/>
    <property type="molecule type" value="Genomic_DNA"/>
</dbReference>
<feature type="coiled-coil region" evidence="1">
    <location>
        <begin position="197"/>
        <end position="288"/>
    </location>
</feature>
<keyword evidence="4" id="KW-1185">Reference proteome</keyword>
<evidence type="ECO:0000313" key="4">
    <source>
        <dbReference type="Proteomes" id="UP000288127"/>
    </source>
</evidence>
<organism evidence="3 4">
    <name type="scientific">Pseudidiomarina marina</name>
    <dbReference type="NCBI Taxonomy" id="502366"/>
    <lineage>
        <taxon>Bacteria</taxon>
        <taxon>Pseudomonadati</taxon>
        <taxon>Pseudomonadota</taxon>
        <taxon>Gammaproteobacteria</taxon>
        <taxon>Alteromonadales</taxon>
        <taxon>Idiomarinaceae</taxon>
        <taxon>Pseudidiomarina</taxon>
    </lineage>
</organism>